<reference evidence="3" key="1">
    <citation type="submission" date="2025-08" db="UniProtKB">
        <authorList>
            <consortium name="RefSeq"/>
        </authorList>
    </citation>
    <scope>IDENTIFICATION</scope>
    <source>
        <tissue evidence="3">Ear skin</tissue>
    </source>
</reference>
<proteinExistence type="predicted"/>
<protein>
    <submittedName>
        <fullName evidence="3">Protein WFDC10B</fullName>
    </submittedName>
</protein>
<keyword evidence="1" id="KW-0732">Signal</keyword>
<dbReference type="AlphaFoldDB" id="A0A8B8RGY7"/>
<organism evidence="2 3">
    <name type="scientific">Camelus ferus</name>
    <name type="common">Wild bactrian camel</name>
    <name type="synonym">Camelus bactrianus ferus</name>
    <dbReference type="NCBI Taxonomy" id="419612"/>
    <lineage>
        <taxon>Eukaryota</taxon>
        <taxon>Metazoa</taxon>
        <taxon>Chordata</taxon>
        <taxon>Craniata</taxon>
        <taxon>Vertebrata</taxon>
        <taxon>Euteleostomi</taxon>
        <taxon>Mammalia</taxon>
        <taxon>Eutheria</taxon>
        <taxon>Laurasiatheria</taxon>
        <taxon>Artiodactyla</taxon>
        <taxon>Tylopoda</taxon>
        <taxon>Camelidae</taxon>
        <taxon>Camelus</taxon>
    </lineage>
</organism>
<feature type="chain" id="PRO_5034411749" evidence="1">
    <location>
        <begin position="22"/>
        <end position="73"/>
    </location>
</feature>
<dbReference type="GeneID" id="116656610"/>
<dbReference type="KEGG" id="cfr:116656610"/>
<dbReference type="RefSeq" id="XP_032317147.1">
    <property type="nucleotide sequence ID" value="XM_032461256.1"/>
</dbReference>
<dbReference type="CTD" id="280664"/>
<gene>
    <name evidence="3" type="primary">WFDC10B</name>
</gene>
<feature type="signal peptide" evidence="1">
    <location>
        <begin position="1"/>
        <end position="21"/>
    </location>
</feature>
<sequence length="73" mass="8285">MRAQALLPTLLLCVLLLQAQGGHRNLNRNQNMRACMERPDEYLCSKHCSYFLKCPTNTTCCTTFCGNVCMNIL</sequence>
<evidence type="ECO:0000313" key="2">
    <source>
        <dbReference type="Proteomes" id="UP000694856"/>
    </source>
</evidence>
<evidence type="ECO:0000313" key="3">
    <source>
        <dbReference type="RefSeq" id="XP_032317147.1"/>
    </source>
</evidence>
<accession>A0A8B8RGY7</accession>
<name>A0A8B8RGY7_CAMFR</name>
<keyword evidence="2" id="KW-1185">Reference proteome</keyword>
<dbReference type="Proteomes" id="UP000694856">
    <property type="component" value="Chromosome 19"/>
</dbReference>
<evidence type="ECO:0000256" key="1">
    <source>
        <dbReference type="SAM" id="SignalP"/>
    </source>
</evidence>